<dbReference type="Proteomes" id="UP000694400">
    <property type="component" value="Chromosome Z"/>
</dbReference>
<proteinExistence type="predicted"/>
<name>A0A8B9TJQ6_ANAPL</name>
<dbReference type="Ensembl" id="ENSAPLT00020023701.1">
    <property type="protein sequence ID" value="ENSAPLP00020021966.1"/>
    <property type="gene ID" value="ENSAPLG00020015345.1"/>
</dbReference>
<accession>A0A8B9TJQ6</accession>
<dbReference type="PANTHER" id="PTHR35079">
    <property type="entry name" value="LUNG ADENOMA SUSCEPTIBILITY PROTEIN 2"/>
    <property type="match status" value="1"/>
</dbReference>
<evidence type="ECO:0000256" key="1">
    <source>
        <dbReference type="SAM" id="MobiDB-lite"/>
    </source>
</evidence>
<reference evidence="2" key="3">
    <citation type="submission" date="2025-09" db="UniProtKB">
        <authorList>
            <consortium name="Ensembl"/>
        </authorList>
    </citation>
    <scope>IDENTIFICATION</scope>
</reference>
<evidence type="ECO:0000313" key="3">
    <source>
        <dbReference type="Proteomes" id="UP000694400"/>
    </source>
</evidence>
<protein>
    <submittedName>
        <fullName evidence="2">Uncharacterized protein</fullName>
    </submittedName>
</protein>
<sequence length="268" mass="29267">SSSPAVGPRSSFPCKSVSSPDSTVSVLLSSIGSSSSCSRSLIQYKDKLYSSASEALQAYIEDFDLSLTFSEITPGKICLYVIHVNCLCFSALDDCNEHVGLSSFASPCRGEMECDPDSISLATDDLLAFPADGSLPCVPSRPFKSRHQNSEWSRWPLKKSVCPSHTVSLHTERGSCLQENSKADANQNVHKPFNKRKYDVFTPNKYSISSKGSSRPLSVENSATFSAKNYPRWLTSQKADLSVSGISSIPSFHYPCLSQLTLKCEFCV</sequence>
<organism evidence="2 3">
    <name type="scientific">Anas platyrhynchos</name>
    <name type="common">Mallard</name>
    <name type="synonym">Anas boschas</name>
    <dbReference type="NCBI Taxonomy" id="8839"/>
    <lineage>
        <taxon>Eukaryota</taxon>
        <taxon>Metazoa</taxon>
        <taxon>Chordata</taxon>
        <taxon>Craniata</taxon>
        <taxon>Vertebrata</taxon>
        <taxon>Euteleostomi</taxon>
        <taxon>Archelosauria</taxon>
        <taxon>Archosauria</taxon>
        <taxon>Dinosauria</taxon>
        <taxon>Saurischia</taxon>
        <taxon>Theropoda</taxon>
        <taxon>Coelurosauria</taxon>
        <taxon>Aves</taxon>
        <taxon>Neognathae</taxon>
        <taxon>Galloanserae</taxon>
        <taxon>Anseriformes</taxon>
        <taxon>Anatidae</taxon>
        <taxon>Anatinae</taxon>
        <taxon>Anas</taxon>
    </lineage>
</organism>
<dbReference type="AlphaFoldDB" id="A0A8B9TJQ6"/>
<reference evidence="2" key="2">
    <citation type="submission" date="2025-08" db="UniProtKB">
        <authorList>
            <consortium name="Ensembl"/>
        </authorList>
    </citation>
    <scope>IDENTIFICATION</scope>
</reference>
<feature type="region of interest" description="Disordered" evidence="1">
    <location>
        <begin position="1"/>
        <end position="20"/>
    </location>
</feature>
<reference evidence="2" key="1">
    <citation type="submission" date="2019-08" db="EMBL/GenBank/DDBJ databases">
        <title>Three high-quality genomes provides insights into domestication of ducks.</title>
        <authorList>
            <person name="Hou Z.C."/>
            <person name="Zhu F."/>
            <person name="Yin Z.T."/>
            <person name="Zhang F."/>
        </authorList>
    </citation>
    <scope>NUCLEOTIDE SEQUENCE [LARGE SCALE GENOMIC DNA]</scope>
</reference>
<dbReference type="PANTHER" id="PTHR35079:SF1">
    <property type="entry name" value="LUNG ADENOMA SUSCEPTIBILITY PROTEIN 2"/>
    <property type="match status" value="1"/>
</dbReference>
<dbReference type="InterPro" id="IPR052679">
    <property type="entry name" value="Cell_Prolif_Regulator"/>
</dbReference>
<evidence type="ECO:0000313" key="2">
    <source>
        <dbReference type="Ensembl" id="ENSAPLP00020021966.1"/>
    </source>
</evidence>